<evidence type="ECO:0008006" key="4">
    <source>
        <dbReference type="Google" id="ProtNLM"/>
    </source>
</evidence>
<evidence type="ECO:0000256" key="1">
    <source>
        <dbReference type="SAM" id="Phobius"/>
    </source>
</evidence>
<sequence>MSYLNRYANKAGFYLVIVSFGLILSDIFFYNAYYLDFEEFYYLDRLANIIAISFLLAFGSTQKITGSEANIS</sequence>
<evidence type="ECO:0000313" key="3">
    <source>
        <dbReference type="Proteomes" id="UP000605733"/>
    </source>
</evidence>
<keyword evidence="1" id="KW-1133">Transmembrane helix</keyword>
<organism evidence="2 3">
    <name type="scientific">Christiangramia forsetii</name>
    <dbReference type="NCBI Taxonomy" id="411153"/>
    <lineage>
        <taxon>Bacteria</taxon>
        <taxon>Pseudomonadati</taxon>
        <taxon>Bacteroidota</taxon>
        <taxon>Flavobacteriia</taxon>
        <taxon>Flavobacteriales</taxon>
        <taxon>Flavobacteriaceae</taxon>
        <taxon>Christiangramia</taxon>
    </lineage>
</organism>
<evidence type="ECO:0000313" key="2">
    <source>
        <dbReference type="EMBL" id="GGG33921.1"/>
    </source>
</evidence>
<protein>
    <recommendedName>
        <fullName evidence="4">GGDEF domain-containing protein</fullName>
    </recommendedName>
</protein>
<comment type="caution">
    <text evidence="2">The sequence shown here is derived from an EMBL/GenBank/DDBJ whole genome shotgun (WGS) entry which is preliminary data.</text>
</comment>
<feature type="transmembrane region" description="Helical" evidence="1">
    <location>
        <begin position="12"/>
        <end position="34"/>
    </location>
</feature>
<dbReference type="Proteomes" id="UP000605733">
    <property type="component" value="Unassembled WGS sequence"/>
</dbReference>
<keyword evidence="3" id="KW-1185">Reference proteome</keyword>
<dbReference type="EMBL" id="BMIX01000003">
    <property type="protein sequence ID" value="GGG33921.1"/>
    <property type="molecule type" value="Genomic_DNA"/>
</dbReference>
<name>A0ABQ1WMU1_9FLAO</name>
<reference evidence="3" key="1">
    <citation type="journal article" date="2019" name="Int. J. Syst. Evol. Microbiol.">
        <title>The Global Catalogue of Microorganisms (GCM) 10K type strain sequencing project: providing services to taxonomists for standard genome sequencing and annotation.</title>
        <authorList>
            <consortium name="The Broad Institute Genomics Platform"/>
            <consortium name="The Broad Institute Genome Sequencing Center for Infectious Disease"/>
            <person name="Wu L."/>
            <person name="Ma J."/>
        </authorList>
    </citation>
    <scope>NUCLEOTIDE SEQUENCE [LARGE SCALE GENOMIC DNA]</scope>
    <source>
        <strain evidence="3">CGMCC 1.15422</strain>
    </source>
</reference>
<accession>A0ABQ1WMU1</accession>
<gene>
    <name evidence="2" type="ORF">GCM10011532_17000</name>
</gene>
<keyword evidence="1" id="KW-0472">Membrane</keyword>
<proteinExistence type="predicted"/>
<keyword evidence="1" id="KW-0812">Transmembrane</keyword>